<protein>
    <submittedName>
        <fullName evidence="2">Uncharacterized protein</fullName>
    </submittedName>
</protein>
<dbReference type="AlphaFoldDB" id="A0A4S2MT00"/>
<name>A0A4S2MT00_9PEZI</name>
<evidence type="ECO:0000313" key="2">
    <source>
        <dbReference type="EMBL" id="TGZ79601.1"/>
    </source>
</evidence>
<dbReference type="InParanoid" id="A0A4S2MT00"/>
<proteinExistence type="predicted"/>
<dbReference type="EMBL" id="ML220130">
    <property type="protein sequence ID" value="TGZ79601.1"/>
    <property type="molecule type" value="Genomic_DNA"/>
</dbReference>
<keyword evidence="3" id="KW-1185">Reference proteome</keyword>
<feature type="non-terminal residue" evidence="2">
    <location>
        <position position="1"/>
    </location>
</feature>
<dbReference type="Proteomes" id="UP000298138">
    <property type="component" value="Unassembled WGS sequence"/>
</dbReference>
<feature type="region of interest" description="Disordered" evidence="1">
    <location>
        <begin position="154"/>
        <end position="181"/>
    </location>
</feature>
<sequence length="193" mass="21486">ACLPASVCLSIITRLWKKSIIVPPPIHPFSRPLLIVSPLPLVLAPPKLLSSSAILFHLLPSQFLTPRSSVCRPNVLRRSPNSPTPLPFPLAPRPRCLPIARRCVHRYLPRGVSSTFRDLLASLAALERVSRRIETLDRARRETVSAFFAAAPRTQNHHRDGRQIPQGCFQPGKRSTHGYGNREYGVSTAEEIV</sequence>
<reference evidence="2 3" key="1">
    <citation type="submission" date="2019-04" db="EMBL/GenBank/DDBJ databases">
        <title>Comparative genomics and transcriptomics to analyze fruiting body development in filamentous ascomycetes.</title>
        <authorList>
            <consortium name="DOE Joint Genome Institute"/>
            <person name="Lutkenhaus R."/>
            <person name="Traeger S."/>
            <person name="Breuer J."/>
            <person name="Kuo A."/>
            <person name="Lipzen A."/>
            <person name="Pangilinan J."/>
            <person name="Dilworth D."/>
            <person name="Sandor L."/>
            <person name="Poggeler S."/>
            <person name="Barry K."/>
            <person name="Grigoriev I.V."/>
            <person name="Nowrousian M."/>
        </authorList>
    </citation>
    <scope>NUCLEOTIDE SEQUENCE [LARGE SCALE GENOMIC DNA]</scope>
    <source>
        <strain evidence="2 3">CBS 389.68</strain>
    </source>
</reference>
<gene>
    <name evidence="2" type="ORF">EX30DRAFT_333136</name>
</gene>
<organism evidence="2 3">
    <name type="scientific">Ascodesmis nigricans</name>
    <dbReference type="NCBI Taxonomy" id="341454"/>
    <lineage>
        <taxon>Eukaryota</taxon>
        <taxon>Fungi</taxon>
        <taxon>Dikarya</taxon>
        <taxon>Ascomycota</taxon>
        <taxon>Pezizomycotina</taxon>
        <taxon>Pezizomycetes</taxon>
        <taxon>Pezizales</taxon>
        <taxon>Ascodesmidaceae</taxon>
        <taxon>Ascodesmis</taxon>
    </lineage>
</organism>
<evidence type="ECO:0000256" key="1">
    <source>
        <dbReference type="SAM" id="MobiDB-lite"/>
    </source>
</evidence>
<accession>A0A4S2MT00</accession>
<evidence type="ECO:0000313" key="3">
    <source>
        <dbReference type="Proteomes" id="UP000298138"/>
    </source>
</evidence>